<dbReference type="PANTHER" id="PTHR47978">
    <property type="match status" value="1"/>
</dbReference>
<reference evidence="4" key="1">
    <citation type="submission" date="2022-03" db="EMBL/GenBank/DDBJ databases">
        <authorList>
            <person name="Alioto T."/>
            <person name="Alioto T."/>
            <person name="Gomez Garrido J."/>
        </authorList>
    </citation>
    <scope>NUCLEOTIDE SEQUENCE</scope>
</reference>
<dbReference type="PRINTS" id="PR00449">
    <property type="entry name" value="RASTRNSFRMNG"/>
</dbReference>
<evidence type="ECO:0000256" key="3">
    <source>
        <dbReference type="ARBA" id="ARBA00023134"/>
    </source>
</evidence>
<dbReference type="Gene3D" id="3.40.50.300">
    <property type="entry name" value="P-loop containing nucleotide triphosphate hydrolases"/>
    <property type="match status" value="1"/>
</dbReference>
<dbReference type="InterPro" id="IPR001806">
    <property type="entry name" value="Small_GTPase"/>
</dbReference>
<dbReference type="InterPro" id="IPR027417">
    <property type="entry name" value="P-loop_NTPase"/>
</dbReference>
<comment type="similarity">
    <text evidence="1">Belongs to the small GTPase superfamily. Rab family.</text>
</comment>
<keyword evidence="5" id="KW-1185">Reference proteome</keyword>
<accession>A0AAD1WD37</accession>
<protein>
    <submittedName>
        <fullName evidence="4">Ras-related Rab-17</fullName>
    </submittedName>
</protein>
<dbReference type="SMART" id="SM00175">
    <property type="entry name" value="RAB"/>
    <property type="match status" value="1"/>
</dbReference>
<evidence type="ECO:0000256" key="1">
    <source>
        <dbReference type="ARBA" id="ARBA00006270"/>
    </source>
</evidence>
<dbReference type="SUPFAM" id="SSF52540">
    <property type="entry name" value="P-loop containing nucleoside triphosphate hydrolases"/>
    <property type="match status" value="1"/>
</dbReference>
<dbReference type="GO" id="GO:0003924">
    <property type="term" value="F:GTPase activity"/>
    <property type="evidence" value="ECO:0007669"/>
    <property type="project" value="InterPro"/>
</dbReference>
<gene>
    <name evidence="4" type="ORF">PECUL_23A023574</name>
</gene>
<proteinExistence type="inferred from homology"/>
<dbReference type="InterPro" id="IPR005225">
    <property type="entry name" value="Small_GTP-bd"/>
</dbReference>
<keyword evidence="3" id="KW-0342">GTP-binding</keyword>
<dbReference type="GO" id="GO:0005525">
    <property type="term" value="F:GTP binding"/>
    <property type="evidence" value="ECO:0007669"/>
    <property type="project" value="UniProtKB-KW"/>
</dbReference>
<dbReference type="Pfam" id="PF00071">
    <property type="entry name" value="Ras"/>
    <property type="match status" value="1"/>
</dbReference>
<dbReference type="AlphaFoldDB" id="A0AAD1WD37"/>
<evidence type="ECO:0000313" key="5">
    <source>
        <dbReference type="Proteomes" id="UP001295444"/>
    </source>
</evidence>
<keyword evidence="2" id="KW-0547">Nucleotide-binding</keyword>
<dbReference type="EMBL" id="OW240918">
    <property type="protein sequence ID" value="CAH2306235.1"/>
    <property type="molecule type" value="Genomic_DNA"/>
</dbReference>
<dbReference type="NCBIfam" id="TIGR00231">
    <property type="entry name" value="small_GTP"/>
    <property type="match status" value="1"/>
</dbReference>
<dbReference type="Proteomes" id="UP001295444">
    <property type="component" value="Chromosome 07"/>
</dbReference>
<evidence type="ECO:0000256" key="2">
    <source>
        <dbReference type="ARBA" id="ARBA00022741"/>
    </source>
</evidence>
<organism evidence="4 5">
    <name type="scientific">Pelobates cultripes</name>
    <name type="common">Western spadefoot toad</name>
    <dbReference type="NCBI Taxonomy" id="61616"/>
    <lineage>
        <taxon>Eukaryota</taxon>
        <taxon>Metazoa</taxon>
        <taxon>Chordata</taxon>
        <taxon>Craniata</taxon>
        <taxon>Vertebrata</taxon>
        <taxon>Euteleostomi</taxon>
        <taxon>Amphibia</taxon>
        <taxon>Batrachia</taxon>
        <taxon>Anura</taxon>
        <taxon>Pelobatoidea</taxon>
        <taxon>Pelobatidae</taxon>
        <taxon>Pelobates</taxon>
    </lineage>
</organism>
<evidence type="ECO:0000313" key="4">
    <source>
        <dbReference type="EMBL" id="CAH2306235.1"/>
    </source>
</evidence>
<dbReference type="PROSITE" id="PS51419">
    <property type="entry name" value="RAB"/>
    <property type="match status" value="1"/>
</dbReference>
<sequence>MVMAQNLTLRHQECKQYKTVLVGSSGVGKTSMVYRLMIDAPHEVSSATGCGFFKKRMSIQEETLDMSIWDTCGQERYQSVLHLYFKRASAALVLYDITRTVSIFDNSTYSGMVIC</sequence>
<name>A0AAD1WD37_PELCU</name>